<dbReference type="KEGG" id="pre:PCA10_11790"/>
<keyword evidence="6" id="KW-1003">Cell membrane</keyword>
<evidence type="ECO:0000259" key="15">
    <source>
        <dbReference type="Pfam" id="PF16822"/>
    </source>
</evidence>
<organism evidence="16 17">
    <name type="scientific">Metapseudomonas resinovorans NBRC 106553</name>
    <dbReference type="NCBI Taxonomy" id="1245471"/>
    <lineage>
        <taxon>Bacteria</taxon>
        <taxon>Pseudomonadati</taxon>
        <taxon>Pseudomonadota</taxon>
        <taxon>Gammaproteobacteria</taxon>
        <taxon>Pseudomonadales</taxon>
        <taxon>Pseudomonadaceae</taxon>
        <taxon>Metapseudomonas</taxon>
    </lineage>
</organism>
<evidence type="ECO:0000256" key="12">
    <source>
        <dbReference type="ARBA" id="ARBA00023136"/>
    </source>
</evidence>
<evidence type="ECO:0000256" key="3">
    <source>
        <dbReference type="ARBA" id="ARBA00005182"/>
    </source>
</evidence>
<evidence type="ECO:0000256" key="10">
    <source>
        <dbReference type="ARBA" id="ARBA00022764"/>
    </source>
</evidence>
<evidence type="ECO:0000256" key="11">
    <source>
        <dbReference type="ARBA" id="ARBA00022841"/>
    </source>
</evidence>
<keyword evidence="12" id="KW-0472">Membrane</keyword>
<gene>
    <name evidence="16" type="primary">algJ</name>
    <name evidence="16" type="ORF">PCA10_11790</name>
</gene>
<evidence type="ECO:0000256" key="14">
    <source>
        <dbReference type="ARBA" id="ARBA00031031"/>
    </source>
</evidence>
<keyword evidence="17" id="KW-1185">Reference proteome</keyword>
<dbReference type="PATRIC" id="fig|1245471.3.peg.1191"/>
<dbReference type="HOGENOM" id="CLU_057510_0_0_6"/>
<comment type="subcellular location">
    <subcellularLocation>
        <location evidence="2">Cell inner membrane</location>
        <topology evidence="2">Peripheral membrane protein</topology>
        <orientation evidence="2">Periplasmic side</orientation>
    </subcellularLocation>
    <subcellularLocation>
        <location evidence="1">Periplasm</location>
    </subcellularLocation>
</comment>
<dbReference type="GO" id="GO:0042121">
    <property type="term" value="P:alginic acid biosynthetic process"/>
    <property type="evidence" value="ECO:0007669"/>
    <property type="project" value="UniProtKB-UniPathway"/>
</dbReference>
<feature type="domain" description="AlgX/AlgJ SGNH hydrolase-like" evidence="15">
    <location>
        <begin position="81"/>
        <end position="346"/>
    </location>
</feature>
<evidence type="ECO:0000256" key="9">
    <source>
        <dbReference type="ARBA" id="ARBA00022729"/>
    </source>
</evidence>
<keyword evidence="10" id="KW-0574">Periplasm</keyword>
<dbReference type="InterPro" id="IPR031811">
    <property type="entry name" value="ALGX/ALGJ_SGNH-like"/>
</dbReference>
<reference evidence="16 17" key="1">
    <citation type="journal article" date="2013" name="Genome Announc.">
        <title>Complete Genome Sequence of the Carbazole Degrader Pseudomonas resinovorans Strain CA10 (NBRC 106553).</title>
        <authorList>
            <person name="Shintani M."/>
            <person name="Hosoyama A."/>
            <person name="Ohji S."/>
            <person name="Tsuchikane K."/>
            <person name="Takarada H."/>
            <person name="Yamazoe A."/>
            <person name="Fujita N."/>
            <person name="Nojiri H."/>
        </authorList>
    </citation>
    <scope>NUCLEOTIDE SEQUENCE [LARGE SCALE GENOMIC DNA]</scope>
    <source>
        <strain evidence="16 17">NBRC 106553</strain>
    </source>
</reference>
<dbReference type="RefSeq" id="WP_016491113.1">
    <property type="nucleotide sequence ID" value="NC_021499.1"/>
</dbReference>
<keyword evidence="9" id="KW-0732">Signal</keyword>
<protein>
    <recommendedName>
        <fullName evidence="5">Probable alginate O-acetylase AlgJ</fullName>
    </recommendedName>
    <alternativeName>
        <fullName evidence="14">Alginate biosynthesis protein AlgJ</fullName>
    </alternativeName>
</protein>
<evidence type="ECO:0000256" key="4">
    <source>
        <dbReference type="ARBA" id="ARBA00006038"/>
    </source>
</evidence>
<dbReference type="STRING" id="1245471.PCA10_11790"/>
<evidence type="ECO:0000313" key="16">
    <source>
        <dbReference type="EMBL" id="BAN46911.1"/>
    </source>
</evidence>
<dbReference type="GO" id="GO:0016746">
    <property type="term" value="F:acyltransferase activity"/>
    <property type="evidence" value="ECO:0007669"/>
    <property type="project" value="UniProtKB-KW"/>
</dbReference>
<evidence type="ECO:0000256" key="2">
    <source>
        <dbReference type="ARBA" id="ARBA00004587"/>
    </source>
</evidence>
<evidence type="ECO:0000313" key="17">
    <source>
        <dbReference type="Proteomes" id="UP000015503"/>
    </source>
</evidence>
<proteinExistence type="inferred from homology"/>
<evidence type="ECO:0000256" key="1">
    <source>
        <dbReference type="ARBA" id="ARBA00004418"/>
    </source>
</evidence>
<dbReference type="Pfam" id="PF16822">
    <property type="entry name" value="ALGX"/>
    <property type="match status" value="1"/>
</dbReference>
<evidence type="ECO:0000256" key="13">
    <source>
        <dbReference type="ARBA" id="ARBA00023315"/>
    </source>
</evidence>
<name>S6AS88_METRE</name>
<sequence length="382" mass="42278">MNRTLNLLYIVLFCGLLLALSLWSMRAVFGFSVARETSVLDGKLALAFEKNYDAQFPVKQLGTNLWALLDYKLFGEGRQGVVIGQDGWLFSDEEFDPVADGSKQMRDNLALIQGVRDELARHDVQLVLAIVPAKSRLYPEHVGEAVPTALRQDLYERFRGAARKAGIIAPDLLVSLEAAKDQGQVFLRTDTHWTPLGAEVVAGNLGKAVGQAMELRGNPQQYVTETQGVDAYKGDLTRFLPLDPLFENLMPAPDQLQQRTTRSADEAASGDDALFAESEVPVVLVGTSYSANDKWNFAGALRQSLQRDLANHAEDGHGPILPMLKYLKSDEFKDAAPQLVIWEFPERYLPMPSDLSDFDPEWVAGLRKGSVDDQRLASRSAN</sequence>
<evidence type="ECO:0000256" key="8">
    <source>
        <dbReference type="ARBA" id="ARBA00022679"/>
    </source>
</evidence>
<keyword evidence="7" id="KW-0997">Cell inner membrane</keyword>
<dbReference type="OrthoDB" id="9760774at2"/>
<keyword evidence="11" id="KW-0016">Alginate biosynthesis</keyword>
<comment type="similarity">
    <text evidence="4">Belongs to the AlgJ family.</text>
</comment>
<dbReference type="GO" id="GO:0005886">
    <property type="term" value="C:plasma membrane"/>
    <property type="evidence" value="ECO:0007669"/>
    <property type="project" value="UniProtKB-SubCell"/>
</dbReference>
<dbReference type="eggNOG" id="ENOG502Z851">
    <property type="taxonomic scope" value="Bacteria"/>
</dbReference>
<comment type="pathway">
    <text evidence="3">Glycan biosynthesis; alginate biosynthesis.</text>
</comment>
<evidence type="ECO:0000256" key="6">
    <source>
        <dbReference type="ARBA" id="ARBA00022475"/>
    </source>
</evidence>
<keyword evidence="8" id="KW-0808">Transferase</keyword>
<evidence type="ECO:0000256" key="5">
    <source>
        <dbReference type="ARBA" id="ARBA00016086"/>
    </source>
</evidence>
<dbReference type="UniPathway" id="UPA00286"/>
<accession>S6AS88</accession>
<keyword evidence="13" id="KW-0012">Acyltransferase</keyword>
<dbReference type="GO" id="GO:0042597">
    <property type="term" value="C:periplasmic space"/>
    <property type="evidence" value="ECO:0007669"/>
    <property type="project" value="UniProtKB-SubCell"/>
</dbReference>
<dbReference type="EMBL" id="AP013068">
    <property type="protein sequence ID" value="BAN46911.1"/>
    <property type="molecule type" value="Genomic_DNA"/>
</dbReference>
<dbReference type="CDD" id="cd14442">
    <property type="entry name" value="AlgJ_like"/>
    <property type="match status" value="1"/>
</dbReference>
<dbReference type="InterPro" id="IPR034657">
    <property type="entry name" value="AlgJ"/>
</dbReference>
<evidence type="ECO:0000256" key="7">
    <source>
        <dbReference type="ARBA" id="ARBA00022519"/>
    </source>
</evidence>
<dbReference type="AlphaFoldDB" id="S6AS88"/>
<dbReference type="Proteomes" id="UP000015503">
    <property type="component" value="Chromosome"/>
</dbReference>